<sequence>MIAAFSIGLLVCSCTSPPSPPDIPAEQPTSSAASDPEPDLEAWAQIEMTVLDAIDYDPRPKGAAYDAENDRVVVTLYTLGDEVTPAEIRDMETAGEAATDGVDVVVETTDADPPRYDEGKEDVDP</sequence>
<evidence type="ECO:0000313" key="3">
    <source>
        <dbReference type="Proteomes" id="UP001589793"/>
    </source>
</evidence>
<protein>
    <submittedName>
        <fullName evidence="2">Uncharacterized protein</fullName>
    </submittedName>
</protein>
<name>A0ABV6RE06_9MICO</name>
<dbReference type="RefSeq" id="WP_376982067.1">
    <property type="nucleotide sequence ID" value="NZ_JBHLSV010000020.1"/>
</dbReference>
<evidence type="ECO:0000256" key="1">
    <source>
        <dbReference type="SAM" id="MobiDB-lite"/>
    </source>
</evidence>
<accession>A0ABV6RE06</accession>
<reference evidence="2 3" key="1">
    <citation type="submission" date="2024-09" db="EMBL/GenBank/DDBJ databases">
        <authorList>
            <person name="Sun Q."/>
            <person name="Mori K."/>
        </authorList>
    </citation>
    <scope>NUCLEOTIDE SEQUENCE [LARGE SCALE GENOMIC DNA]</scope>
    <source>
        <strain evidence="2 3">CICC 10874</strain>
    </source>
</reference>
<feature type="region of interest" description="Disordered" evidence="1">
    <location>
        <begin position="16"/>
        <end position="39"/>
    </location>
</feature>
<comment type="caution">
    <text evidence="2">The sequence shown here is derived from an EMBL/GenBank/DDBJ whole genome shotgun (WGS) entry which is preliminary data.</text>
</comment>
<keyword evidence="3" id="KW-1185">Reference proteome</keyword>
<dbReference type="EMBL" id="JBHLSV010000020">
    <property type="protein sequence ID" value="MFC0675228.1"/>
    <property type="molecule type" value="Genomic_DNA"/>
</dbReference>
<organism evidence="2 3">
    <name type="scientific">Brachybacterium hainanense</name>
    <dbReference type="NCBI Taxonomy" id="1541174"/>
    <lineage>
        <taxon>Bacteria</taxon>
        <taxon>Bacillati</taxon>
        <taxon>Actinomycetota</taxon>
        <taxon>Actinomycetes</taxon>
        <taxon>Micrococcales</taxon>
        <taxon>Dermabacteraceae</taxon>
        <taxon>Brachybacterium</taxon>
    </lineage>
</organism>
<evidence type="ECO:0000313" key="2">
    <source>
        <dbReference type="EMBL" id="MFC0675228.1"/>
    </source>
</evidence>
<proteinExistence type="predicted"/>
<dbReference type="Proteomes" id="UP001589793">
    <property type="component" value="Unassembled WGS sequence"/>
</dbReference>
<gene>
    <name evidence="2" type="ORF">ACFFF6_14790</name>
</gene>